<feature type="region of interest" description="Disordered" evidence="1">
    <location>
        <begin position="234"/>
        <end position="283"/>
    </location>
</feature>
<feature type="region of interest" description="Disordered" evidence="1">
    <location>
        <begin position="98"/>
        <end position="206"/>
    </location>
</feature>
<sequence>MGCCLSKKPSPIPLSSGDVKSPDSVKPDVNKPTKPVIELPVKPVIELQENPAVEEAKPTIPEKVEREEASASVAVEKSSVRTSSCTKEEVDAILIQCGKLSRSNSAAKTRRYSGSKRSFDFDQNERTRGGGEGDVEEERRKTPQRNRDRGGVERANGSPRERRRRTPSRERERGGAAGGSRRVSRSPAKRSEQATNPSGSLVISSNIKFVTVPATDPSSKRVTVKRSIGEACRTAAMTNVQPPPRRKALGEIDQNATKGDKKKKMIKRENEDKKLTTPQVISRSRSLRRSRDFDFSPETLLLQSSEQDMKSSYTALLLKDIKDFHGKSSNDDEEEDPFSRLPSCVTKACSIVEAVADLNSSSSDLNQFRFGSTVKKADLVEPSFEKYVTVRRGCCSLEEQESCGSNNLT</sequence>
<feature type="compositionally biased region" description="Low complexity" evidence="1">
    <location>
        <begin position="70"/>
        <end position="81"/>
    </location>
</feature>
<reference evidence="3 4" key="1">
    <citation type="journal article" date="2014" name="Science">
        <title>Plant genetics. Early allopolyploid evolution in the post-Neolithic Brassica napus oilseed genome.</title>
        <authorList>
            <person name="Chalhoub B."/>
            <person name="Denoeud F."/>
            <person name="Liu S."/>
            <person name="Parkin I.A."/>
            <person name="Tang H."/>
            <person name="Wang X."/>
            <person name="Chiquet J."/>
            <person name="Belcram H."/>
            <person name="Tong C."/>
            <person name="Samans B."/>
            <person name="Correa M."/>
            <person name="Da Silva C."/>
            <person name="Just J."/>
            <person name="Falentin C."/>
            <person name="Koh C.S."/>
            <person name="Le Clainche I."/>
            <person name="Bernard M."/>
            <person name="Bento P."/>
            <person name="Noel B."/>
            <person name="Labadie K."/>
            <person name="Alberti A."/>
            <person name="Charles M."/>
            <person name="Arnaud D."/>
            <person name="Guo H."/>
            <person name="Daviaud C."/>
            <person name="Alamery S."/>
            <person name="Jabbari K."/>
            <person name="Zhao M."/>
            <person name="Edger P.P."/>
            <person name="Chelaifa H."/>
            <person name="Tack D."/>
            <person name="Lassalle G."/>
            <person name="Mestiri I."/>
            <person name="Schnel N."/>
            <person name="Le Paslier M.C."/>
            <person name="Fan G."/>
            <person name="Renault V."/>
            <person name="Bayer P.E."/>
            <person name="Golicz A.A."/>
            <person name="Manoli S."/>
            <person name="Lee T.H."/>
            <person name="Thi V.H."/>
            <person name="Chalabi S."/>
            <person name="Hu Q."/>
            <person name="Fan C."/>
            <person name="Tollenaere R."/>
            <person name="Lu Y."/>
            <person name="Battail C."/>
            <person name="Shen J."/>
            <person name="Sidebottom C.H."/>
            <person name="Wang X."/>
            <person name="Canaguier A."/>
            <person name="Chauveau A."/>
            <person name="Berard A."/>
            <person name="Deniot G."/>
            <person name="Guan M."/>
            <person name="Liu Z."/>
            <person name="Sun F."/>
            <person name="Lim Y.P."/>
            <person name="Lyons E."/>
            <person name="Town C.D."/>
            <person name="Bancroft I."/>
            <person name="Wang X."/>
            <person name="Meng J."/>
            <person name="Ma J."/>
            <person name="Pires J.C."/>
            <person name="King G.J."/>
            <person name="Brunel D."/>
            <person name="Delourme R."/>
            <person name="Renard M."/>
            <person name="Aury J.M."/>
            <person name="Adams K.L."/>
            <person name="Batley J."/>
            <person name="Snowdon R.J."/>
            <person name="Tost J."/>
            <person name="Edwards D."/>
            <person name="Zhou Y."/>
            <person name="Hua W."/>
            <person name="Sharpe A.G."/>
            <person name="Paterson A.H."/>
            <person name="Guan C."/>
            <person name="Wincker P."/>
        </authorList>
    </citation>
    <scope>NUCLEOTIDE SEQUENCE [LARGE SCALE GENOMIC DNA]</scope>
    <source>
        <strain evidence="4">cv. Darmor-bzh</strain>
    </source>
</reference>
<dbReference type="EMBL" id="LK034285">
    <property type="protein sequence ID" value="CDY63346.1"/>
    <property type="molecule type" value="Genomic_DNA"/>
</dbReference>
<evidence type="ECO:0000313" key="2">
    <source>
        <dbReference type="EMBL" id="CAF2211854.1"/>
    </source>
</evidence>
<feature type="compositionally biased region" description="Basic and acidic residues" evidence="1">
    <location>
        <begin position="54"/>
        <end position="69"/>
    </location>
</feature>
<dbReference type="AlphaFoldDB" id="A0A078JBB8"/>
<keyword evidence="4" id="KW-1185">Reference proteome</keyword>
<gene>
    <name evidence="3" type="primary">BnaAnng18860D</name>
    <name evidence="2" type="ORF">DARMORV10_A08P00830.1</name>
    <name evidence="3" type="ORF">GSBRNA2T00039204001</name>
</gene>
<dbReference type="PANTHER" id="PTHR34367">
    <property type="entry name" value="OS02G0734667 PROTEIN"/>
    <property type="match status" value="1"/>
</dbReference>
<dbReference type="Proteomes" id="UP001295469">
    <property type="component" value="Chromosome A08"/>
</dbReference>
<protein>
    <submittedName>
        <fullName evidence="2">(rape) hypothetical protein</fullName>
    </submittedName>
    <submittedName>
        <fullName evidence="3">BnaAnng18860D protein</fullName>
    </submittedName>
</protein>
<dbReference type="OMA" id="CCSLEEQ"/>
<feature type="region of interest" description="Disordered" evidence="1">
    <location>
        <begin position="1"/>
        <end position="34"/>
    </location>
</feature>
<evidence type="ECO:0000256" key="1">
    <source>
        <dbReference type="SAM" id="MobiDB-lite"/>
    </source>
</evidence>
<dbReference type="InterPro" id="IPR040412">
    <property type="entry name" value="At1g65710-like"/>
</dbReference>
<reference evidence="2" key="3">
    <citation type="submission" date="2021-01" db="EMBL/GenBank/DDBJ databases">
        <authorList>
            <consortium name="Genoscope - CEA"/>
            <person name="William W."/>
        </authorList>
    </citation>
    <scope>NUCLEOTIDE SEQUENCE</scope>
</reference>
<name>A0A078JBB8_BRANA</name>
<feature type="compositionally biased region" description="Polar residues" evidence="1">
    <location>
        <begin position="193"/>
        <end position="206"/>
    </location>
</feature>
<dbReference type="EMBL" id="HG994362">
    <property type="protein sequence ID" value="CAF2211854.1"/>
    <property type="molecule type" value="Genomic_DNA"/>
</dbReference>
<evidence type="ECO:0000313" key="3">
    <source>
        <dbReference type="EMBL" id="CDY63346.1"/>
    </source>
</evidence>
<dbReference type="PaxDb" id="3708-A0A078JBB8"/>
<organism evidence="3 4">
    <name type="scientific">Brassica napus</name>
    <name type="common">Rape</name>
    <dbReference type="NCBI Taxonomy" id="3708"/>
    <lineage>
        <taxon>Eukaryota</taxon>
        <taxon>Viridiplantae</taxon>
        <taxon>Streptophyta</taxon>
        <taxon>Embryophyta</taxon>
        <taxon>Tracheophyta</taxon>
        <taxon>Spermatophyta</taxon>
        <taxon>Magnoliopsida</taxon>
        <taxon>eudicotyledons</taxon>
        <taxon>Gunneridae</taxon>
        <taxon>Pentapetalae</taxon>
        <taxon>rosids</taxon>
        <taxon>malvids</taxon>
        <taxon>Brassicales</taxon>
        <taxon>Brassicaceae</taxon>
        <taxon>Brassiceae</taxon>
        <taxon>Brassica</taxon>
    </lineage>
</organism>
<accession>A0A078JBB8</accession>
<dbReference type="PANTHER" id="PTHR34367:SF1">
    <property type="entry name" value="OS04G0528600 PROTEIN"/>
    <property type="match status" value="1"/>
</dbReference>
<evidence type="ECO:0000313" key="4">
    <source>
        <dbReference type="Proteomes" id="UP000028999"/>
    </source>
</evidence>
<dbReference type="Proteomes" id="UP000028999">
    <property type="component" value="Unassembled WGS sequence"/>
</dbReference>
<feature type="compositionally biased region" description="Basic and acidic residues" evidence="1">
    <location>
        <begin position="117"/>
        <end position="152"/>
    </location>
</feature>
<dbReference type="Gramene" id="CDY63346">
    <property type="protein sequence ID" value="CDY63346"/>
    <property type="gene ID" value="GSBRNA2T00039204001"/>
</dbReference>
<proteinExistence type="predicted"/>
<feature type="compositionally biased region" description="Basic and acidic residues" evidence="1">
    <location>
        <begin position="20"/>
        <end position="31"/>
    </location>
</feature>
<reference evidence="3" key="2">
    <citation type="submission" date="2014-06" db="EMBL/GenBank/DDBJ databases">
        <authorList>
            <person name="Genoscope - CEA"/>
        </authorList>
    </citation>
    <scope>NUCLEOTIDE SEQUENCE</scope>
</reference>
<feature type="compositionally biased region" description="Low complexity" evidence="1">
    <location>
        <begin position="1"/>
        <end position="16"/>
    </location>
</feature>
<feature type="region of interest" description="Disordered" evidence="1">
    <location>
        <begin position="50"/>
        <end position="86"/>
    </location>
</feature>
<dbReference type="STRING" id="3708.A0A078JBB8"/>